<reference evidence="1 2" key="1">
    <citation type="journal article" date="2019" name="Int. J. Syst. Evol. Microbiol.">
        <title>The Global Catalogue of Microorganisms (GCM) 10K type strain sequencing project: providing services to taxonomists for standard genome sequencing and annotation.</title>
        <authorList>
            <consortium name="The Broad Institute Genomics Platform"/>
            <consortium name="The Broad Institute Genome Sequencing Center for Infectious Disease"/>
            <person name="Wu L."/>
            <person name="Ma J."/>
        </authorList>
    </citation>
    <scope>NUCLEOTIDE SEQUENCE [LARGE SCALE GENOMIC DNA]</scope>
    <source>
        <strain evidence="1 2">JCM 15921</strain>
    </source>
</reference>
<keyword evidence="2" id="KW-1185">Reference proteome</keyword>
<dbReference type="EMBL" id="BAAAQB010000012">
    <property type="protein sequence ID" value="GAA2129220.1"/>
    <property type="molecule type" value="Genomic_DNA"/>
</dbReference>
<proteinExistence type="predicted"/>
<organism evidence="1 2">
    <name type="scientific">Arthrobacter humicola</name>
    <dbReference type="NCBI Taxonomy" id="409291"/>
    <lineage>
        <taxon>Bacteria</taxon>
        <taxon>Bacillati</taxon>
        <taxon>Actinomycetota</taxon>
        <taxon>Actinomycetes</taxon>
        <taxon>Micrococcales</taxon>
        <taxon>Micrococcaceae</taxon>
        <taxon>Arthrobacter</taxon>
    </lineage>
</organism>
<dbReference type="Proteomes" id="UP001500102">
    <property type="component" value="Unassembled WGS sequence"/>
</dbReference>
<name>A0ABN2YLT5_9MICC</name>
<gene>
    <name evidence="1" type="ORF">GCM10009825_09280</name>
</gene>
<comment type="caution">
    <text evidence="1">The sequence shown here is derived from an EMBL/GenBank/DDBJ whole genome shotgun (WGS) entry which is preliminary data.</text>
</comment>
<accession>A0ABN2YLT5</accession>
<sequence length="54" mass="5870">MPGCHYLRVPFTPDGETHKVGPAPTVADTALICPARGIKVSTLKQLCRVRAIWP</sequence>
<evidence type="ECO:0000313" key="2">
    <source>
        <dbReference type="Proteomes" id="UP001500102"/>
    </source>
</evidence>
<evidence type="ECO:0000313" key="1">
    <source>
        <dbReference type="EMBL" id="GAA2129220.1"/>
    </source>
</evidence>
<protein>
    <submittedName>
        <fullName evidence="1">Uncharacterized protein</fullName>
    </submittedName>
</protein>